<keyword evidence="1" id="KW-0472">Membrane</keyword>
<gene>
    <name evidence="2" type="ORF">HMPREF0428_01666</name>
</gene>
<accession>A0AA87AXX0</accession>
<feature type="transmembrane region" description="Helical" evidence="1">
    <location>
        <begin position="193"/>
        <end position="213"/>
    </location>
</feature>
<feature type="transmembrane region" description="Helical" evidence="1">
    <location>
        <begin position="80"/>
        <end position="97"/>
    </location>
</feature>
<evidence type="ECO:0000313" key="3">
    <source>
        <dbReference type="Proteomes" id="UP000004773"/>
    </source>
</evidence>
<dbReference type="InterPro" id="IPR021299">
    <property type="entry name" value="DUF2871"/>
</dbReference>
<name>A0AA87AXX0_9BACL</name>
<feature type="transmembrane region" description="Helical" evidence="1">
    <location>
        <begin position="225"/>
        <end position="243"/>
    </location>
</feature>
<evidence type="ECO:0000256" key="1">
    <source>
        <dbReference type="SAM" id="Phobius"/>
    </source>
</evidence>
<feature type="transmembrane region" description="Helical" evidence="1">
    <location>
        <begin position="169"/>
        <end position="187"/>
    </location>
</feature>
<keyword evidence="1" id="KW-0812">Transmembrane</keyword>
<feature type="transmembrane region" description="Helical" evidence="1">
    <location>
        <begin position="39"/>
        <end position="60"/>
    </location>
</feature>
<keyword evidence="1" id="KW-1133">Transmembrane helix</keyword>
<evidence type="ECO:0000313" key="2">
    <source>
        <dbReference type="EMBL" id="EGF86404.1"/>
    </source>
</evidence>
<dbReference type="Proteomes" id="UP000004773">
    <property type="component" value="Unassembled WGS sequence"/>
</dbReference>
<feature type="transmembrane region" description="Helical" evidence="1">
    <location>
        <begin position="335"/>
        <end position="353"/>
    </location>
</feature>
<dbReference type="Pfam" id="PF11070">
    <property type="entry name" value="DUF2871"/>
    <property type="match status" value="1"/>
</dbReference>
<protein>
    <recommendedName>
        <fullName evidence="4">Beta-carotene 15,15'-monooxygenase</fullName>
    </recommendedName>
</protein>
<proteinExistence type="predicted"/>
<sequence length="366" mass="41880">MRKELLIGIVESLFNFTYLSIVLSLGIRLLLEKSKEAKLFVIMAIILGVGYSFHLLPRIISHLSYNGFEINASALSWGKLVTSITMTLFYVLFYHYYKSQSGDCTTAKRNIIYVLALIRIALTVLPQNNWGTISENYMFGIYRNIPFAIMGALLIYWSYKKKDKPGLKNMSICILLSLAFYIPVVLWVDSYPIIGALMIPKTLAYLMIIVFGYRYFVNKFEKKNIIGLSYTFLVMGLIAGVFYREFTKFYKYSDNNHLSKLHMHVLALGFLLMMILYLVVKEYDVKKILPLRKPLYVFVSGFTFTIVNITLFGIFEIVSASRPIVNKAALEGLSGLGHIVLAIGIVWMVVKIFQNESNITLRSIKE</sequence>
<feature type="transmembrane region" description="Helical" evidence="1">
    <location>
        <begin position="137"/>
        <end position="157"/>
    </location>
</feature>
<organism evidence="2 3">
    <name type="scientific">Gemella haemolysans M341</name>
    <dbReference type="NCBI Taxonomy" id="562981"/>
    <lineage>
        <taxon>Bacteria</taxon>
        <taxon>Bacillati</taxon>
        <taxon>Bacillota</taxon>
        <taxon>Bacilli</taxon>
        <taxon>Bacillales</taxon>
        <taxon>Gemellaceae</taxon>
        <taxon>Gemella</taxon>
    </lineage>
</organism>
<feature type="transmembrane region" description="Helical" evidence="1">
    <location>
        <begin position="109"/>
        <end position="125"/>
    </location>
</feature>
<feature type="transmembrane region" description="Helical" evidence="1">
    <location>
        <begin position="263"/>
        <end position="283"/>
    </location>
</feature>
<reference evidence="2 3" key="1">
    <citation type="submission" date="2011-03" db="EMBL/GenBank/DDBJ databases">
        <title>The Genome Sequence of Gemella haemolysans M341.</title>
        <authorList>
            <consortium name="The Broad Institute Genome Sequencing Platform"/>
            <consortium name="The Broad Institute Genome Sequencing Center for Infectious Disease"/>
            <person name="Earl A."/>
            <person name="Ward D."/>
            <person name="Feldgarden M."/>
            <person name="Gevers D."/>
            <person name="Sibley C.D."/>
            <person name="Field T.R."/>
            <person name="Grinwis M."/>
            <person name="Eshaghurshan C.S."/>
            <person name="Surette M.G."/>
            <person name="Young S.K."/>
            <person name="Zeng Q."/>
            <person name="Gargeya S."/>
            <person name="Fitzgerald M."/>
            <person name="Haas B."/>
            <person name="Abouelleil A."/>
            <person name="Alvarado L."/>
            <person name="Arachchi H.M."/>
            <person name="Berlin A."/>
            <person name="Brown A."/>
            <person name="Chapman S.B."/>
            <person name="Chen Z."/>
            <person name="Dunbar C."/>
            <person name="Freedman E."/>
            <person name="Gearin G."/>
            <person name="Gellesch M."/>
            <person name="Goldberg J."/>
            <person name="Griggs A."/>
            <person name="Gujja S."/>
            <person name="Heilman E.R."/>
            <person name="Heiman D."/>
            <person name="Howarth C."/>
            <person name="Larson L."/>
            <person name="Lui A."/>
            <person name="MacDonald P.J.P."/>
            <person name="Mehta T."/>
            <person name="Montmayeur A."/>
            <person name="Murphy C."/>
            <person name="Neiman D."/>
            <person name="Pearson M."/>
            <person name="Priest M."/>
            <person name="Roberts A."/>
            <person name="Saif S."/>
            <person name="Shea T."/>
            <person name="Shenoy N."/>
            <person name="Sisk P."/>
            <person name="Stolte C."/>
            <person name="Sykes S."/>
            <person name="White J."/>
            <person name="Yandava C."/>
            <person name="Wortman J."/>
            <person name="Nusbaum C."/>
            <person name="Birren B."/>
        </authorList>
    </citation>
    <scope>NUCLEOTIDE SEQUENCE [LARGE SCALE GENOMIC DNA]</scope>
    <source>
        <strain evidence="2 3">M341</strain>
    </source>
</reference>
<feature type="transmembrane region" description="Helical" evidence="1">
    <location>
        <begin position="6"/>
        <end position="27"/>
    </location>
</feature>
<comment type="caution">
    <text evidence="2">The sequence shown here is derived from an EMBL/GenBank/DDBJ whole genome shotgun (WGS) entry which is preliminary data.</text>
</comment>
<dbReference type="AlphaFoldDB" id="A0AA87AXX0"/>
<dbReference type="EMBL" id="ACRO01000041">
    <property type="protein sequence ID" value="EGF86404.1"/>
    <property type="molecule type" value="Genomic_DNA"/>
</dbReference>
<evidence type="ECO:0008006" key="4">
    <source>
        <dbReference type="Google" id="ProtNLM"/>
    </source>
</evidence>
<feature type="transmembrane region" description="Helical" evidence="1">
    <location>
        <begin position="295"/>
        <end position="315"/>
    </location>
</feature>